<sequence length="227" mass="25919">MTSISELGTPVDDQSVQMEDISVLTPLTDEQKCTKLKGFEKEVQIFSARKDYVAQMLPIEKISDSPNKVTMEQLESELQNLERKLNFLEGKVTGFLPCPVALCKHNYKFKTNKRHADPILRPAKLTNLTTENNNNSNSNEFTLPKRRPSPFQRRIAKIPFKPTIALQSSTLQKMTPVANKTKSINMKMNDRYSQILQELHSTILLQLTATLMDTLRSMLRPQITIVK</sequence>
<name>A0A8X6LVX7_TRICU</name>
<keyword evidence="2" id="KW-1185">Reference proteome</keyword>
<comment type="caution">
    <text evidence="1">The sequence shown here is derived from an EMBL/GenBank/DDBJ whole genome shotgun (WGS) entry which is preliminary data.</text>
</comment>
<gene>
    <name evidence="1" type="ORF">TNCT_729531</name>
</gene>
<dbReference type="EMBL" id="BMAO01038098">
    <property type="protein sequence ID" value="GFR22627.1"/>
    <property type="molecule type" value="Genomic_DNA"/>
</dbReference>
<dbReference type="AlphaFoldDB" id="A0A8X6LVX7"/>
<proteinExistence type="predicted"/>
<reference evidence="1" key="1">
    <citation type="submission" date="2020-07" db="EMBL/GenBank/DDBJ databases">
        <title>Multicomponent nature underlies the extraordinary mechanical properties of spider dragline silk.</title>
        <authorList>
            <person name="Kono N."/>
            <person name="Nakamura H."/>
            <person name="Mori M."/>
            <person name="Yoshida Y."/>
            <person name="Ohtoshi R."/>
            <person name="Malay A.D."/>
            <person name="Moran D.A.P."/>
            <person name="Tomita M."/>
            <person name="Numata K."/>
            <person name="Arakawa K."/>
        </authorList>
    </citation>
    <scope>NUCLEOTIDE SEQUENCE</scope>
</reference>
<accession>A0A8X6LVX7</accession>
<evidence type="ECO:0000313" key="1">
    <source>
        <dbReference type="EMBL" id="GFR22627.1"/>
    </source>
</evidence>
<organism evidence="1 2">
    <name type="scientific">Trichonephila clavata</name>
    <name type="common">Joro spider</name>
    <name type="synonym">Nephila clavata</name>
    <dbReference type="NCBI Taxonomy" id="2740835"/>
    <lineage>
        <taxon>Eukaryota</taxon>
        <taxon>Metazoa</taxon>
        <taxon>Ecdysozoa</taxon>
        <taxon>Arthropoda</taxon>
        <taxon>Chelicerata</taxon>
        <taxon>Arachnida</taxon>
        <taxon>Araneae</taxon>
        <taxon>Araneomorphae</taxon>
        <taxon>Entelegynae</taxon>
        <taxon>Araneoidea</taxon>
        <taxon>Nephilidae</taxon>
        <taxon>Trichonephila</taxon>
    </lineage>
</organism>
<protein>
    <submittedName>
        <fullName evidence="1">Uncharacterized protein</fullName>
    </submittedName>
</protein>
<dbReference type="Proteomes" id="UP000887116">
    <property type="component" value="Unassembled WGS sequence"/>
</dbReference>
<evidence type="ECO:0000313" key="2">
    <source>
        <dbReference type="Proteomes" id="UP000887116"/>
    </source>
</evidence>